<name>A0ABT4FIY2_9BACL</name>
<evidence type="ECO:0000313" key="1">
    <source>
        <dbReference type="EMBL" id="MCY9597876.1"/>
    </source>
</evidence>
<keyword evidence="2" id="KW-1185">Reference proteome</keyword>
<protein>
    <recommendedName>
        <fullName evidence="3">YgiT-type zinc finger protein</fullName>
    </recommendedName>
</protein>
<proteinExistence type="predicted"/>
<comment type="caution">
    <text evidence="1">The sequence shown here is derived from an EMBL/GenBank/DDBJ whole genome shotgun (WGS) entry which is preliminary data.</text>
</comment>
<evidence type="ECO:0000313" key="2">
    <source>
        <dbReference type="Proteomes" id="UP001527202"/>
    </source>
</evidence>
<reference evidence="1 2" key="1">
    <citation type="submission" date="2022-05" db="EMBL/GenBank/DDBJ databases">
        <title>Genome Sequencing of Bee-Associated Microbes.</title>
        <authorList>
            <person name="Dunlap C."/>
        </authorList>
    </citation>
    <scope>NUCLEOTIDE SEQUENCE [LARGE SCALE GENOMIC DNA]</scope>
    <source>
        <strain evidence="1 2">NRRL B-23120</strain>
    </source>
</reference>
<evidence type="ECO:0008006" key="3">
    <source>
        <dbReference type="Google" id="ProtNLM"/>
    </source>
</evidence>
<dbReference type="GeneID" id="95377532"/>
<dbReference type="EMBL" id="JAMDMJ010000025">
    <property type="protein sequence ID" value="MCY9597876.1"/>
    <property type="molecule type" value="Genomic_DNA"/>
</dbReference>
<sequence>MMQKGYCCGQPIHLCLRTVVFKQKVEIENVPIYSCEACGKSVVYSSVKPKVTELIDTLGPKPEKQILRFEDVSEIACLIVRLACSSEDGYGFKQAVEERVNELLDLLLLATSVGDMGWAGEIRSRLAQISEHMLSDDRLQEAFADRTCG</sequence>
<accession>A0ABT4FIY2</accession>
<dbReference type="Proteomes" id="UP001527202">
    <property type="component" value="Unassembled WGS sequence"/>
</dbReference>
<organism evidence="1 2">
    <name type="scientific">Paenibacillus chitinolyticus</name>
    <dbReference type="NCBI Taxonomy" id="79263"/>
    <lineage>
        <taxon>Bacteria</taxon>
        <taxon>Bacillati</taxon>
        <taxon>Bacillota</taxon>
        <taxon>Bacilli</taxon>
        <taxon>Bacillales</taxon>
        <taxon>Paenibacillaceae</taxon>
        <taxon>Paenibacillus</taxon>
    </lineage>
</organism>
<dbReference type="RefSeq" id="WP_241688716.1">
    <property type="nucleotide sequence ID" value="NZ_CP026520.1"/>
</dbReference>
<gene>
    <name evidence="1" type="ORF">M5X16_19085</name>
</gene>